<dbReference type="InterPro" id="IPR029016">
    <property type="entry name" value="GAF-like_dom_sf"/>
</dbReference>
<keyword evidence="7" id="KW-0808">Transferase</keyword>
<dbReference type="Pfam" id="PF02518">
    <property type="entry name" value="HATPase_c"/>
    <property type="match status" value="1"/>
</dbReference>
<dbReference type="InterPro" id="IPR000719">
    <property type="entry name" value="Prot_kinase_dom"/>
</dbReference>
<dbReference type="SUPFAM" id="SSF48452">
    <property type="entry name" value="TPR-like"/>
    <property type="match status" value="1"/>
</dbReference>
<dbReference type="InterPro" id="IPR036097">
    <property type="entry name" value="HisK_dim/P_sf"/>
</dbReference>
<dbReference type="GO" id="GO:0005886">
    <property type="term" value="C:plasma membrane"/>
    <property type="evidence" value="ECO:0007669"/>
    <property type="project" value="UniProtKB-SubCell"/>
</dbReference>
<dbReference type="EC" id="2.7.13.3" evidence="4"/>
<dbReference type="Pfam" id="PF13191">
    <property type="entry name" value="AAA_16"/>
    <property type="match status" value="1"/>
</dbReference>
<feature type="region of interest" description="Disordered" evidence="15">
    <location>
        <begin position="460"/>
        <end position="530"/>
    </location>
</feature>
<dbReference type="InterPro" id="IPR041664">
    <property type="entry name" value="AAA_16"/>
</dbReference>
<keyword evidence="9" id="KW-0547">Nucleotide-binding</keyword>
<evidence type="ECO:0000256" key="1">
    <source>
        <dbReference type="ARBA" id="ARBA00000085"/>
    </source>
</evidence>
<dbReference type="SUPFAM" id="SSF52172">
    <property type="entry name" value="CheY-like"/>
    <property type="match status" value="1"/>
</dbReference>
<dbReference type="SUPFAM" id="SSF55781">
    <property type="entry name" value="GAF domain-like"/>
    <property type="match status" value="1"/>
</dbReference>
<keyword evidence="8" id="KW-0812">Transmembrane</keyword>
<feature type="modified residue" description="4-aspartylphosphate" evidence="14">
    <location>
        <position position="2221"/>
    </location>
</feature>
<dbReference type="PROSITE" id="PS50011">
    <property type="entry name" value="PROTEIN_KINASE_DOM"/>
    <property type="match status" value="1"/>
</dbReference>
<evidence type="ECO:0000256" key="10">
    <source>
        <dbReference type="ARBA" id="ARBA00022777"/>
    </source>
</evidence>
<reference evidence="19" key="1">
    <citation type="journal article" date="2020" name="Stud. Mycol.">
        <title>101 Dothideomycetes genomes: a test case for predicting lifestyles and emergence of pathogens.</title>
        <authorList>
            <person name="Haridas S."/>
            <person name="Albert R."/>
            <person name="Binder M."/>
            <person name="Bloem J."/>
            <person name="Labutti K."/>
            <person name="Salamov A."/>
            <person name="Andreopoulos B."/>
            <person name="Baker S."/>
            <person name="Barry K."/>
            <person name="Bills G."/>
            <person name="Bluhm B."/>
            <person name="Cannon C."/>
            <person name="Castanera R."/>
            <person name="Culley D."/>
            <person name="Daum C."/>
            <person name="Ezra D."/>
            <person name="Gonzalez J."/>
            <person name="Henrissat B."/>
            <person name="Kuo A."/>
            <person name="Liang C."/>
            <person name="Lipzen A."/>
            <person name="Lutzoni F."/>
            <person name="Magnuson J."/>
            <person name="Mondo S."/>
            <person name="Nolan M."/>
            <person name="Ohm R."/>
            <person name="Pangilinan J."/>
            <person name="Park H.-J."/>
            <person name="Ramirez L."/>
            <person name="Alfaro M."/>
            <person name="Sun H."/>
            <person name="Tritt A."/>
            <person name="Yoshinaga Y."/>
            <person name="Zwiers L.-H."/>
            <person name="Turgeon B."/>
            <person name="Goodwin S."/>
            <person name="Spatafora J."/>
            <person name="Crous P."/>
            <person name="Grigoriev I."/>
        </authorList>
    </citation>
    <scope>NUCLEOTIDE SEQUENCE</scope>
    <source>
        <strain evidence="19">CBS 269.34</strain>
    </source>
</reference>
<evidence type="ECO:0000256" key="13">
    <source>
        <dbReference type="ARBA" id="ARBA00023136"/>
    </source>
</evidence>
<dbReference type="FunFam" id="3.30.565.10:FF:000010">
    <property type="entry name" value="Sensor histidine kinase RcsC"/>
    <property type="match status" value="1"/>
</dbReference>
<dbReference type="InterPro" id="IPR004358">
    <property type="entry name" value="Sig_transdc_His_kin-like_C"/>
</dbReference>
<dbReference type="InterPro" id="IPR001789">
    <property type="entry name" value="Sig_transdc_resp-reg_receiver"/>
</dbReference>
<evidence type="ECO:0000256" key="12">
    <source>
        <dbReference type="ARBA" id="ARBA00022989"/>
    </source>
</evidence>
<evidence type="ECO:0000256" key="14">
    <source>
        <dbReference type="PROSITE-ProRule" id="PRU00169"/>
    </source>
</evidence>
<dbReference type="SUPFAM" id="SSF55874">
    <property type="entry name" value="ATPase domain of HSP90 chaperone/DNA topoisomerase II/histidine kinase"/>
    <property type="match status" value="1"/>
</dbReference>
<dbReference type="FunFam" id="3.30.450.40:FF:000044">
    <property type="entry name" value="Putative sensor histidine kinase/response regulator"/>
    <property type="match status" value="1"/>
</dbReference>
<dbReference type="Pfam" id="PF00512">
    <property type="entry name" value="HisKA"/>
    <property type="match status" value="1"/>
</dbReference>
<evidence type="ECO:0000259" key="16">
    <source>
        <dbReference type="PROSITE" id="PS50011"/>
    </source>
</evidence>
<dbReference type="InterPro" id="IPR011990">
    <property type="entry name" value="TPR-like_helical_dom_sf"/>
</dbReference>
<dbReference type="FunFam" id="1.10.287.130:FF:000003">
    <property type="entry name" value="Histidine kinase"/>
    <property type="match status" value="1"/>
</dbReference>
<evidence type="ECO:0000313" key="20">
    <source>
        <dbReference type="Proteomes" id="UP000799750"/>
    </source>
</evidence>
<dbReference type="Proteomes" id="UP000799750">
    <property type="component" value="Unassembled WGS sequence"/>
</dbReference>
<evidence type="ECO:0000313" key="19">
    <source>
        <dbReference type="EMBL" id="KAF2492555.1"/>
    </source>
</evidence>
<dbReference type="CDD" id="cd16922">
    <property type="entry name" value="HATPase_EvgS-ArcB-TorS-like"/>
    <property type="match status" value="1"/>
</dbReference>
<gene>
    <name evidence="19" type="ORF">BU16DRAFT_490422</name>
</gene>
<dbReference type="GO" id="GO:0000155">
    <property type="term" value="F:phosphorelay sensor kinase activity"/>
    <property type="evidence" value="ECO:0007669"/>
    <property type="project" value="InterPro"/>
</dbReference>
<accession>A0A6A6QJK7</accession>
<dbReference type="InterPro" id="IPR036890">
    <property type="entry name" value="HATPase_C_sf"/>
</dbReference>
<evidence type="ECO:0000256" key="15">
    <source>
        <dbReference type="SAM" id="MobiDB-lite"/>
    </source>
</evidence>
<evidence type="ECO:0000256" key="9">
    <source>
        <dbReference type="ARBA" id="ARBA00022741"/>
    </source>
</evidence>
<dbReference type="PANTHER" id="PTHR43047">
    <property type="entry name" value="TWO-COMPONENT HISTIDINE PROTEIN KINASE"/>
    <property type="match status" value="1"/>
</dbReference>
<comment type="catalytic activity">
    <reaction evidence="1">
        <text>ATP + protein L-histidine = ADP + protein N-phospho-L-histidine.</text>
        <dbReference type="EC" id="2.7.13.3"/>
    </reaction>
</comment>
<sequence>MYGTAGASDPLEPPRYLLERLRQIQGYTWDESRRPFHSSYDIWHIYGTKDNGKRPQSSVPSSEIRKDGKDHETIATAGLGIVARVSIHALRDERIYNVCKALVSTVDPDGRHIALPVATMKLEPRPEDKGPIAVCIFEDVGPNYMPQVVDYGPAWYQLEIRRDDLYRIQNDKFVPQSMTLQTFLDFAIGAAECLEMLHGQQIVHGEIRGDAFHMNKDTGRVKLINLGAGLRTFEHSLTSIGWSTMLEELGAKSKLSFMSPEQTGRMSIEPDSRTDIFSLGVLFWTILMSKPAFEGETPMDILQAVLGQRLRLVSSTRLDIPEVIGRIIQKATAKTIFQRYHSASGLRYDLVEVRRLLSIGDSARLQNWEIATKDVSPYFILPKLIVGRAAEHDAIVEVIDNAFNQHRFRQRPERPSLKQLSRLSEGRSASFNTEDQSLDDDIASSSDGWKALQTLPEEAAGDHTIYKANSGKPRSGSNSLRNSVDSSGTGFQDSDPRLPEKRLPTTPDSGVADGRHSAVSGPRSSSGSAESVIMHRNYGNFRSKGQCEVITIAGIAGLGKTRLIQSLQVEARQRGYFASSKFHQTEETPLAPILKLLSSLFQQFFSESEMDLGFHEALKRHVAPVWHILHKVLSLPESLISSKVPLRVRSQSQRLSKGYNATAGLEIGRRGSPLASTRSNLNSKTMGAQSSQDFLRVGSSTKSLPSINIFLDILRLFASHKCICICLDDLHFADEESLHLVTQIVATEIKIVLILSYRAEGSSDDALKGVLDTLTNEGHNKSSKVRVTPIILKPLTEDDILEYVAIALRRPKADISALALVIQSVTAGNPFYIKEMLAACYRKKCIWFDYGKNGWVFDLDRVSKYFKRENHNDTIGNDLVSNRLEELPAASRSILACASMLGSSFSFQMIVRLLSGEFTAREPGHEPGDTPTSHVEGDCLTGLQAAIQAGIILPSDDDDIFRFAHDRYFSASASLRTYDTKLMHFIMAQTLVKYYSIDDKYRTNAASSICESVEMIRSSVAHRRPFRKCLLDLARTTCESGVRSEALKLYAACVALLQDDMWDDVSYEETLQLYTEAAETCIYRGQYESAENLLLSVSSNARTAVDLAPSLILQSRLLAQQGDSTGAFEALKRCLVTLDVKVDHEPTFSTCDAEFKRLFREIQNVDMDSLVKKATVEDSNLAAVGAVLVEATSAAFWSDTLTFYRMTLIMVDTHLSSGSFPQSGMGFLQLALIAATRHNMISFASDCGNIALALIDKWKDPFTMGRGGTLYSTFVGHFQHPLQQSIPQLENALDFAIQAGDRIATILNFGFVSNLKFFTSANLVELESFCTYACQDIPNWEMDTLGGTMIITIKQVCRALQGKTDTGNPLGVMSDDQHDSLLYKSWLLHTVKNSDRPLMLYESIEIAPLFLYGHYANAVDLGNSCLKKINAIWSARNTRFLMFFQALSLAGSIWVRVQEQLDPVYRAQSPLLSSDINGTSLEATLLEEIEGMANLLKYFKRKIELWQAVIDVNYLAWSKILAAQIAEMENDANGALRLWEEALAHASKHGFVFEEALASNLLGSYLLRKGSPRLAKTAFREAIALYRQMGAIGVASHIENEHQSLLREFSIKPSTADFGIQADLDDKLHDLHVVANDESPLRPVVSDKVHTWQEDTAFVDVLPVAALHMMDLTSLLKSSQVISSVLRVDQLLKTMCEIILQNCKGVASLAAIVIEESEGWVIAASGDPEEGAEAHNPSPPLKGSALIAEGVVNYCTRFRETVLLPDLMLDNRFSNVNESWSARNPGSKSVVAFPICYGENKPLLGVLYLEGQPNAFTTRSLEVLLLLVNQIGISYSNALTLKEVEKVSAINRSMVEVQKKALSEAIVAESNANIAKAEALRNAKLAEEAAQAKTTFLANISHELRTPLNGVIGNSDLLIDSQLEEHQAEMAGSIRVSADLLLSLINDVLDFSKIEAHKMELHLIPFDANKMLQEVIRSIPMDKRQRINSKDVQVVQKIDLPQALLKGDSLRLHQILGNLINNSMKFTEKGTVTIGAKTEWETDVAAHLTFWVEDTGIGIPTQQVHKLFKPFSQADASTARKYGGSGLGLSICKSLIEYMHGQIALESTENVGTTVSFSLTLPKADSKALVGEDQPDAGIPSSSNDVEDVATTAFTNLASLRSDELRICIAEDNPINQKIALQFLKKLKFDDVDAYDNGLVAVEGIRQQAREGRPYHIVLMDVQMPLMDGYEATKLLRQDPLAAVRGILVIAVTASAVQGDKEKCLASGMNDYLVKPVRLAVLKKKIGQYVQVP</sequence>
<feature type="compositionally biased region" description="Low complexity" evidence="15">
    <location>
        <begin position="517"/>
        <end position="530"/>
    </location>
</feature>
<dbReference type="InterPro" id="IPR003661">
    <property type="entry name" value="HisK_dim/P_dom"/>
</dbReference>
<evidence type="ECO:0000256" key="4">
    <source>
        <dbReference type="ARBA" id="ARBA00012438"/>
    </source>
</evidence>
<keyword evidence="13" id="KW-0472">Membrane</keyword>
<keyword evidence="5" id="KW-1003">Cell membrane</keyword>
<dbReference type="GO" id="GO:0009927">
    <property type="term" value="F:histidine phosphotransfer kinase activity"/>
    <property type="evidence" value="ECO:0007669"/>
    <property type="project" value="TreeGrafter"/>
</dbReference>
<dbReference type="GO" id="GO:0005524">
    <property type="term" value="F:ATP binding"/>
    <property type="evidence" value="ECO:0007669"/>
    <property type="project" value="UniProtKB-KW"/>
</dbReference>
<evidence type="ECO:0000256" key="11">
    <source>
        <dbReference type="ARBA" id="ARBA00022840"/>
    </source>
</evidence>
<dbReference type="InterPro" id="IPR027417">
    <property type="entry name" value="P-loop_NTPase"/>
</dbReference>
<feature type="domain" description="Histidine kinase" evidence="17">
    <location>
        <begin position="1899"/>
        <end position="2123"/>
    </location>
</feature>
<dbReference type="Pfam" id="PF07714">
    <property type="entry name" value="PK_Tyr_Ser-Thr"/>
    <property type="match status" value="1"/>
</dbReference>
<feature type="compositionally biased region" description="Polar residues" evidence="15">
    <location>
        <begin position="475"/>
        <end position="492"/>
    </location>
</feature>
<dbReference type="InterPro" id="IPR003594">
    <property type="entry name" value="HATPase_dom"/>
</dbReference>
<dbReference type="SUPFAM" id="SSF52540">
    <property type="entry name" value="P-loop containing nucleoside triphosphate hydrolases"/>
    <property type="match status" value="1"/>
</dbReference>
<dbReference type="InterPro" id="IPR011006">
    <property type="entry name" value="CheY-like_superfamily"/>
</dbReference>
<evidence type="ECO:0000256" key="3">
    <source>
        <dbReference type="ARBA" id="ARBA00008171"/>
    </source>
</evidence>
<dbReference type="InterPro" id="IPR003018">
    <property type="entry name" value="GAF"/>
</dbReference>
<evidence type="ECO:0000256" key="2">
    <source>
        <dbReference type="ARBA" id="ARBA00004651"/>
    </source>
</evidence>
<dbReference type="OrthoDB" id="60033at2759"/>
<dbReference type="Gene3D" id="1.25.40.10">
    <property type="entry name" value="Tetratricopeptide repeat domain"/>
    <property type="match status" value="1"/>
</dbReference>
<keyword evidence="6 14" id="KW-0597">Phosphoprotein</keyword>
<dbReference type="InterPro" id="IPR011009">
    <property type="entry name" value="Kinase-like_dom_sf"/>
</dbReference>
<organism evidence="19 20">
    <name type="scientific">Lophium mytilinum</name>
    <dbReference type="NCBI Taxonomy" id="390894"/>
    <lineage>
        <taxon>Eukaryota</taxon>
        <taxon>Fungi</taxon>
        <taxon>Dikarya</taxon>
        <taxon>Ascomycota</taxon>
        <taxon>Pezizomycotina</taxon>
        <taxon>Dothideomycetes</taxon>
        <taxon>Pleosporomycetidae</taxon>
        <taxon>Mytilinidiales</taxon>
        <taxon>Mytilinidiaceae</taxon>
        <taxon>Lophium</taxon>
    </lineage>
</organism>
<name>A0A6A6QJK7_9PEZI</name>
<evidence type="ECO:0000256" key="7">
    <source>
        <dbReference type="ARBA" id="ARBA00022679"/>
    </source>
</evidence>
<evidence type="ECO:0000259" key="17">
    <source>
        <dbReference type="PROSITE" id="PS50109"/>
    </source>
</evidence>
<dbReference type="Gene3D" id="3.30.450.40">
    <property type="match status" value="1"/>
</dbReference>
<dbReference type="SMART" id="SM00448">
    <property type="entry name" value="REC"/>
    <property type="match status" value="1"/>
</dbReference>
<feature type="domain" description="Response regulatory" evidence="18">
    <location>
        <begin position="2166"/>
        <end position="2290"/>
    </location>
</feature>
<keyword evidence="11" id="KW-0067">ATP-binding</keyword>
<dbReference type="FunFam" id="1.10.510.10:FF:000579">
    <property type="entry name" value="Sensor histidine kinase/response regulator, putative"/>
    <property type="match status" value="1"/>
</dbReference>
<dbReference type="PANTHER" id="PTHR43047:SF46">
    <property type="entry name" value="HISTIDINE KINASE_RESPONSE REGULATOR, PUTATIVE (AFU_ORTHOLOGUE AFUA_3G12550)-RELATED"/>
    <property type="match status" value="1"/>
</dbReference>
<dbReference type="Gene3D" id="3.30.565.10">
    <property type="entry name" value="Histidine kinase-like ATPase, C-terminal domain"/>
    <property type="match status" value="1"/>
</dbReference>
<evidence type="ECO:0000256" key="6">
    <source>
        <dbReference type="ARBA" id="ARBA00022553"/>
    </source>
</evidence>
<feature type="compositionally biased region" description="Polar residues" evidence="15">
    <location>
        <begin position="418"/>
        <end position="435"/>
    </location>
</feature>
<feature type="compositionally biased region" description="Basic and acidic residues" evidence="15">
    <location>
        <begin position="494"/>
        <end position="503"/>
    </location>
</feature>
<dbReference type="PROSITE" id="PS50110">
    <property type="entry name" value="RESPONSE_REGULATORY"/>
    <property type="match status" value="1"/>
</dbReference>
<protein>
    <recommendedName>
        <fullName evidence="4">histidine kinase</fullName>
        <ecNumber evidence="4">2.7.13.3</ecNumber>
    </recommendedName>
</protein>
<dbReference type="SMART" id="SM00388">
    <property type="entry name" value="HisKA"/>
    <property type="match status" value="1"/>
</dbReference>
<keyword evidence="10 19" id="KW-0418">Kinase</keyword>
<comment type="similarity">
    <text evidence="3">Belongs to the protein kinase superfamily. TKL Ser/Thr protein kinase family. ROCO subfamily.</text>
</comment>
<dbReference type="EMBL" id="MU004193">
    <property type="protein sequence ID" value="KAF2492555.1"/>
    <property type="molecule type" value="Genomic_DNA"/>
</dbReference>
<proteinExistence type="inferred from homology"/>
<evidence type="ECO:0000256" key="5">
    <source>
        <dbReference type="ARBA" id="ARBA00022475"/>
    </source>
</evidence>
<feature type="region of interest" description="Disordered" evidence="15">
    <location>
        <begin position="409"/>
        <end position="444"/>
    </location>
</feature>
<comment type="subcellular location">
    <subcellularLocation>
        <location evidence="2">Cell membrane</location>
        <topology evidence="2">Multi-pass membrane protein</topology>
    </subcellularLocation>
</comment>
<dbReference type="CDD" id="cd00082">
    <property type="entry name" value="HisKA"/>
    <property type="match status" value="1"/>
</dbReference>
<dbReference type="PRINTS" id="PR00344">
    <property type="entry name" value="BCTRLSENSOR"/>
</dbReference>
<evidence type="ECO:0000259" key="18">
    <source>
        <dbReference type="PROSITE" id="PS50110"/>
    </source>
</evidence>
<dbReference type="Gene3D" id="3.40.50.2300">
    <property type="match status" value="1"/>
</dbReference>
<dbReference type="Gene3D" id="1.10.287.130">
    <property type="match status" value="1"/>
</dbReference>
<dbReference type="SMART" id="SM00220">
    <property type="entry name" value="S_TKc"/>
    <property type="match status" value="1"/>
</dbReference>
<dbReference type="Gene3D" id="1.10.510.10">
    <property type="entry name" value="Transferase(Phosphotransferase) domain 1"/>
    <property type="match status" value="1"/>
</dbReference>
<dbReference type="CDD" id="cd17546">
    <property type="entry name" value="REC_hyHK_CKI1_RcsC-like"/>
    <property type="match status" value="1"/>
</dbReference>
<dbReference type="PROSITE" id="PS50109">
    <property type="entry name" value="HIS_KIN"/>
    <property type="match status" value="1"/>
</dbReference>
<feature type="domain" description="Protein kinase" evidence="16">
    <location>
        <begin position="71"/>
        <end position="351"/>
    </location>
</feature>
<dbReference type="InterPro" id="IPR001245">
    <property type="entry name" value="Ser-Thr/Tyr_kinase_cat_dom"/>
</dbReference>
<dbReference type="SUPFAM" id="SSF56112">
    <property type="entry name" value="Protein kinase-like (PK-like)"/>
    <property type="match status" value="1"/>
</dbReference>
<evidence type="ECO:0000256" key="8">
    <source>
        <dbReference type="ARBA" id="ARBA00022692"/>
    </source>
</evidence>
<dbReference type="Pfam" id="PF13185">
    <property type="entry name" value="GAF_2"/>
    <property type="match status" value="1"/>
</dbReference>
<keyword evidence="12" id="KW-1133">Transmembrane helix</keyword>
<dbReference type="Pfam" id="PF00072">
    <property type="entry name" value="Response_reg"/>
    <property type="match status" value="1"/>
</dbReference>
<keyword evidence="20" id="KW-1185">Reference proteome</keyword>
<dbReference type="SMART" id="SM00387">
    <property type="entry name" value="HATPase_c"/>
    <property type="match status" value="1"/>
</dbReference>
<dbReference type="InterPro" id="IPR005467">
    <property type="entry name" value="His_kinase_dom"/>
</dbReference>
<dbReference type="FunFam" id="3.40.50.2300:FF:000285">
    <property type="entry name" value="Putative sensor histidine kinase/response regulator"/>
    <property type="match status" value="1"/>
</dbReference>
<dbReference type="SUPFAM" id="SSF47384">
    <property type="entry name" value="Homodimeric domain of signal transducing histidine kinase"/>
    <property type="match status" value="1"/>
</dbReference>